<gene>
    <name evidence="5" type="ORF">PAPYR_7517</name>
</gene>
<name>A0ABQ8UCW4_9EUKA</name>
<dbReference type="InterPro" id="IPR026983">
    <property type="entry name" value="DHC"/>
</dbReference>
<dbReference type="InterPro" id="IPR043160">
    <property type="entry name" value="Dynein_C_barrel"/>
</dbReference>
<evidence type="ECO:0000259" key="1">
    <source>
        <dbReference type="Pfam" id="PF03028"/>
    </source>
</evidence>
<proteinExistence type="predicted"/>
<dbReference type="Pfam" id="PF18198">
    <property type="entry name" value="AAA_lid_11"/>
    <property type="match status" value="1"/>
</dbReference>
<dbReference type="Gene3D" id="1.10.8.720">
    <property type="entry name" value="Region D6 of dynein motor"/>
    <property type="match status" value="1"/>
</dbReference>
<dbReference type="Pfam" id="PF18199">
    <property type="entry name" value="Dynein_C"/>
    <property type="match status" value="1"/>
</dbReference>
<dbReference type="Proteomes" id="UP001141327">
    <property type="component" value="Unassembled WGS sequence"/>
</dbReference>
<organism evidence="5 6">
    <name type="scientific">Paratrimastix pyriformis</name>
    <dbReference type="NCBI Taxonomy" id="342808"/>
    <lineage>
        <taxon>Eukaryota</taxon>
        <taxon>Metamonada</taxon>
        <taxon>Preaxostyla</taxon>
        <taxon>Paratrimastigidae</taxon>
        <taxon>Paratrimastix</taxon>
    </lineage>
</organism>
<sequence length="1044" mass="117537">MEKERLKNNELVMSPAHSKLLPNIETAVRFGSSVLLQDVGETLDPSLATVIDKALIRKDNADWIKVGDQLVRYHDKFRFFMSTKLNNPQYSPEMSTKVTIVNFAVKEEGLKEQLLGLVVRQENSDLEVQKDRLVVGMAEKRRKQVEMEDRILSLLSSVGAGKSILEDEALVNTLQDSKTTADGIKVDLVTMEENNKKIEAARAEYRPSAHRAAILFFILVDLARVDPMYQYSLEAYLRRFRWSLGRLAAEKKTTDVAARVQLLNNIHTEAIYRYVYRGLFAKHKLLFTFQMCMKILLTEDPPRFSPVEYQFFLRGGTVMDRDLQPKSPCTDWLSEPLWDNITELDKMESFRGIVGSFESSAKEWRKWFRTAEPERAPLPGEWESKCNPLQRMIIVRCLRPDRVVQAATDFIRLNMGPVFVSPVATHLGELADEAGPTSPLIFILSPGVDPTIQLRDLADQRAKTLDVVALGRGQWAKARPKLLEAAKVGNWIFLANCHLDLRNMAALEKILEDMASIGSQAKPHRDFRLWLSSTPQPNFPISILQAATKITTEPPRGIRANLQRIYEAKLKEPVPALVEPVNTRYRRLVFSLAFFHSVLLERRKFLSLGFNIPYDFNDGDLDVCQLLLHKYLVASPQQVPWDAIKYLIAEANYGSQPLDLRWDRRLVNVYVKSFFNETVLSQDHYPLSALPTYFIPDDGPRQGYLTYINSLPTEDLERPELFGQHPNAEIASQVQYTGVLLDTIIDLQPRLGAAAGAAGAGASLTQMASDLLERIPEQIGQSSAPGEITEDDPLNTVLQHETERYMKILGAVRRSLGDLIKALAGQVVMSGELEEVAAALTGGRVPALWLKGYPSLKPLSTWTRDLQLRVEQLAKWRDAGLPPKTFWLSGFTFPTGFLTALKQVAAQAQDVSIDKLVWQFEATTAISDQEVAAAPAEGALIRGMYLEGAGWNLDGRQLVEPDPMQLVCPMPIVHFKAVPAEAKKRREKAGGPKLLYQCPTYYYPVRTGERERPSYMLTVELDSGATDPDHWIKRGTALLLSLAQ</sequence>
<dbReference type="InterPro" id="IPR035706">
    <property type="entry name" value="AAA_9"/>
</dbReference>
<dbReference type="Gene3D" id="1.20.1270.280">
    <property type="match status" value="1"/>
</dbReference>
<dbReference type="EMBL" id="JAPMOS010000054">
    <property type="protein sequence ID" value="KAJ4457120.1"/>
    <property type="molecule type" value="Genomic_DNA"/>
</dbReference>
<dbReference type="Gene3D" id="1.10.8.1220">
    <property type="match status" value="1"/>
</dbReference>
<dbReference type="Gene3D" id="3.40.50.300">
    <property type="entry name" value="P-loop containing nucleotide triphosphate hydrolases"/>
    <property type="match status" value="2"/>
</dbReference>
<dbReference type="InterPro" id="IPR004273">
    <property type="entry name" value="Dynein_heavy_D6_P-loop"/>
</dbReference>
<dbReference type="Pfam" id="PF03028">
    <property type="entry name" value="Dynein_heavy"/>
    <property type="match status" value="1"/>
</dbReference>
<feature type="domain" description="Dynein heavy chain C-terminal" evidence="4">
    <location>
        <begin position="738"/>
        <end position="1040"/>
    </location>
</feature>
<keyword evidence="6" id="KW-1185">Reference proteome</keyword>
<dbReference type="InterPro" id="IPR027417">
    <property type="entry name" value="P-loop_NTPase"/>
</dbReference>
<dbReference type="Gene3D" id="3.10.490.20">
    <property type="match status" value="1"/>
</dbReference>
<comment type="caution">
    <text evidence="5">The sequence shown here is derived from an EMBL/GenBank/DDBJ whole genome shotgun (WGS) entry which is preliminary data.</text>
</comment>
<reference evidence="5" key="1">
    <citation type="journal article" date="2022" name="bioRxiv">
        <title>Genomics of Preaxostyla Flagellates Illuminates Evolutionary Transitions and the Path Towards Mitochondrial Loss.</title>
        <authorList>
            <person name="Novak L.V.F."/>
            <person name="Treitli S.C."/>
            <person name="Pyrih J."/>
            <person name="Halakuc P."/>
            <person name="Pipaliya S.V."/>
            <person name="Vacek V."/>
            <person name="Brzon O."/>
            <person name="Soukal P."/>
            <person name="Eme L."/>
            <person name="Dacks J.B."/>
            <person name="Karnkowska A."/>
            <person name="Elias M."/>
            <person name="Hampl V."/>
        </authorList>
    </citation>
    <scope>NUCLEOTIDE SEQUENCE</scope>
    <source>
        <strain evidence="5">RCP-MX</strain>
    </source>
</reference>
<evidence type="ECO:0000313" key="5">
    <source>
        <dbReference type="EMBL" id="KAJ4457120.1"/>
    </source>
</evidence>
<feature type="domain" description="Dynein heavy chain region D6 P-loop" evidence="1">
    <location>
        <begin position="436"/>
        <end position="551"/>
    </location>
</feature>
<dbReference type="InterPro" id="IPR041658">
    <property type="entry name" value="AAA_lid_11"/>
</dbReference>
<evidence type="ECO:0000313" key="6">
    <source>
        <dbReference type="Proteomes" id="UP001141327"/>
    </source>
</evidence>
<evidence type="ECO:0000259" key="4">
    <source>
        <dbReference type="Pfam" id="PF18199"/>
    </source>
</evidence>
<feature type="domain" description="Dynein heavy chain AAA lid" evidence="3">
    <location>
        <begin position="586"/>
        <end position="728"/>
    </location>
</feature>
<accession>A0ABQ8UCW4</accession>
<dbReference type="PANTHER" id="PTHR22878:SF68">
    <property type="entry name" value="DYNEIN HEAVY CHAIN 6, AXONEMAL-LIKE"/>
    <property type="match status" value="1"/>
</dbReference>
<dbReference type="Pfam" id="PF12781">
    <property type="entry name" value="AAA_9"/>
    <property type="match status" value="1"/>
</dbReference>
<evidence type="ECO:0000259" key="3">
    <source>
        <dbReference type="Pfam" id="PF18198"/>
    </source>
</evidence>
<feature type="domain" description="Dynein heavy chain ATP-binding dynein motor region" evidence="2">
    <location>
        <begin position="5"/>
        <end position="184"/>
    </location>
</feature>
<dbReference type="Gene3D" id="6.10.140.1060">
    <property type="match status" value="1"/>
</dbReference>
<evidence type="ECO:0000259" key="2">
    <source>
        <dbReference type="Pfam" id="PF12781"/>
    </source>
</evidence>
<dbReference type="PANTHER" id="PTHR22878">
    <property type="entry name" value="DYNEIN HEAVY CHAIN 6, AXONEMAL-LIKE-RELATED"/>
    <property type="match status" value="1"/>
</dbReference>
<dbReference type="InterPro" id="IPR041228">
    <property type="entry name" value="Dynein_C"/>
</dbReference>
<dbReference type="InterPro" id="IPR042219">
    <property type="entry name" value="AAA_lid_11_sf"/>
</dbReference>
<protein>
    <submittedName>
        <fullName evidence="5">Dynein-1-beta heavy chain</fullName>
    </submittedName>
</protein>